<gene>
    <name evidence="1" type="ORF">BS411_10755</name>
</gene>
<proteinExistence type="predicted"/>
<comment type="caution">
    <text evidence="1">The sequence shown here is derived from an EMBL/GenBank/DDBJ whole genome shotgun (WGS) entry which is preliminary data.</text>
</comment>
<dbReference type="OrthoDB" id="6636808at2"/>
<dbReference type="RefSeq" id="WP_075198449.1">
    <property type="nucleotide sequence ID" value="NZ_CP187984.1"/>
</dbReference>
<sequence>MVEVHTREYPDLKMQAEFTPGIKPGRNGPSVNNQLNVLKSEVSIRLFSQLNDKRCIGFSLDGAGYVDYYYLAANQVGFIFQSNP</sequence>
<organism evidence="1">
    <name type="scientific">Cronobacter turicensis</name>
    <dbReference type="NCBI Taxonomy" id="413502"/>
    <lineage>
        <taxon>Bacteria</taxon>
        <taxon>Pseudomonadati</taxon>
        <taxon>Pseudomonadota</taxon>
        <taxon>Gammaproteobacteria</taxon>
        <taxon>Enterobacterales</taxon>
        <taxon>Enterobacteriaceae</taxon>
        <taxon>Cronobacter</taxon>
    </lineage>
</organism>
<evidence type="ECO:0000313" key="1">
    <source>
        <dbReference type="EMBL" id="PUX22005.1"/>
    </source>
</evidence>
<dbReference type="EMBL" id="MSAG01000017">
    <property type="protein sequence ID" value="PUX22005.1"/>
    <property type="molecule type" value="Genomic_DNA"/>
</dbReference>
<name>A0A2T7B4Q4_9ENTR</name>
<dbReference type="AlphaFoldDB" id="A0A2T7B4Q4"/>
<protein>
    <submittedName>
        <fullName evidence="1">Uncharacterized protein</fullName>
    </submittedName>
</protein>
<reference evidence="1" key="1">
    <citation type="submission" date="2016-12" db="EMBL/GenBank/DDBJ databases">
        <title>Analysis of the Molecular Diversity Among Cronobacter Species Isolated from Filth Flies Using a Pan Genomic DNA Microarray.</title>
        <authorList>
            <person name="Pava-Ripoll M."/>
            <person name="Tall B."/>
            <person name="Farber J."/>
            <person name="Fanning S."/>
            <person name="Lehner A."/>
            <person name="Stephan R."/>
            <person name="Pagotto F."/>
            <person name="Iverson C."/>
            <person name="Ziobro G."/>
            <person name="Miller A."/>
            <person name="Pearson R."/>
            <person name="Yan Q."/>
            <person name="Kim M."/>
            <person name="Jeong S."/>
            <person name="Park J."/>
            <person name="Jun S."/>
            <person name="Choi H."/>
            <person name="Chung T."/>
            <person name="Yoo Y."/>
            <person name="Park E."/>
            <person name="Hwang S."/>
            <person name="Lee B."/>
            <person name="Sathyamoorthy V."/>
            <person name="Carter L."/>
            <person name="Mammel M."/>
            <person name="Jackson S."/>
            <person name="Kothary M."/>
            <person name="Patel I."/>
            <person name="Grim C."/>
            <person name="Gopinath G."/>
            <person name="Gangiredla J."/>
            <person name="Chase H."/>
        </authorList>
    </citation>
    <scope>NUCLEOTIDE SEQUENCE [LARGE SCALE GENOMIC DNA]</scope>
    <source>
        <strain evidence="1">MOD1-Sh41s</strain>
    </source>
</reference>
<accession>A0A2T7B4Q4</accession>